<comment type="subcellular location">
    <subcellularLocation>
        <location evidence="1">Membrane</location>
        <topology evidence="1">Single-pass membrane protein</topology>
    </subcellularLocation>
</comment>
<keyword evidence="4" id="KW-1133">Transmembrane helix</keyword>
<feature type="chain" id="PRO_5047287412" description="WSC domain-containing protein" evidence="8">
    <location>
        <begin position="26"/>
        <end position="1762"/>
    </location>
</feature>
<feature type="domain" description="WSC" evidence="9">
    <location>
        <begin position="1658"/>
        <end position="1751"/>
    </location>
</feature>
<feature type="compositionally biased region" description="Low complexity" evidence="7">
    <location>
        <begin position="1025"/>
        <end position="1055"/>
    </location>
</feature>
<comment type="caution">
    <text evidence="10">The sequence shown here is derived from an EMBL/GenBank/DDBJ whole genome shotgun (WGS) entry which is preliminary data.</text>
</comment>
<feature type="domain" description="WSC" evidence="9">
    <location>
        <begin position="1299"/>
        <end position="1392"/>
    </location>
</feature>
<keyword evidence="6" id="KW-0325">Glycoprotein</keyword>
<reference evidence="10 11" key="1">
    <citation type="submission" date="2024-02" db="EMBL/GenBank/DDBJ databases">
        <title>Discinaceae phylogenomics.</title>
        <authorList>
            <person name="Dirks A.C."/>
            <person name="James T.Y."/>
        </authorList>
    </citation>
    <scope>NUCLEOTIDE SEQUENCE [LARGE SCALE GENOMIC DNA]</scope>
    <source>
        <strain evidence="10 11">ACD0624</strain>
    </source>
</reference>
<keyword evidence="11" id="KW-1185">Reference proteome</keyword>
<feature type="domain" description="WSC" evidence="9">
    <location>
        <begin position="922"/>
        <end position="1015"/>
    </location>
</feature>
<dbReference type="Gene3D" id="2.60.40.10">
    <property type="entry name" value="Immunoglobulins"/>
    <property type="match status" value="1"/>
</dbReference>
<dbReference type="SMART" id="SM00321">
    <property type="entry name" value="WSC"/>
    <property type="match status" value="7"/>
</dbReference>
<feature type="region of interest" description="Disordered" evidence="7">
    <location>
        <begin position="1505"/>
        <end position="1552"/>
    </location>
</feature>
<evidence type="ECO:0000259" key="9">
    <source>
        <dbReference type="PROSITE" id="PS51212"/>
    </source>
</evidence>
<feature type="signal peptide" evidence="8">
    <location>
        <begin position="1"/>
        <end position="25"/>
    </location>
</feature>
<proteinExistence type="predicted"/>
<dbReference type="InterPro" id="IPR011047">
    <property type="entry name" value="Quinoprotein_ADH-like_sf"/>
</dbReference>
<dbReference type="EMBL" id="JBBBZM010000148">
    <property type="protein sequence ID" value="KAL0632853.1"/>
    <property type="molecule type" value="Genomic_DNA"/>
</dbReference>
<dbReference type="InterPro" id="IPR002889">
    <property type="entry name" value="WSC_carb-bd"/>
</dbReference>
<dbReference type="PANTHER" id="PTHR24269:SF16">
    <property type="entry name" value="PROTEIN SLG1"/>
    <property type="match status" value="1"/>
</dbReference>
<evidence type="ECO:0000256" key="1">
    <source>
        <dbReference type="ARBA" id="ARBA00004167"/>
    </source>
</evidence>
<evidence type="ECO:0000256" key="7">
    <source>
        <dbReference type="SAM" id="MobiDB-lite"/>
    </source>
</evidence>
<sequence>MAVLARIWAVLVAALLLVVMQNALAEKVSKNPTDTITSAGDSTRSGYMDSHNMDPNVVRSGSFNMIWKQKLLGNYNGFTEQIYAQALVYTPGDGTGKQYVYVISEMNIAYILDAITGEIITYRRLEIPFLVQDLNGCNDIADCVGSTGTGVIDPDTGTWYVTTKTYVDQTKTTAQGLGAGRYFIHALDTVTLESRPKFPIPLEGIVGDNAPWRMFEGGKHHQRPALLQVGEFVYAGFASHCVQYNFTGWIIGFHATEARLVSVYAMEGGHETNGIGGGVWMSGGGLASDNAGRMFFASGNGYASQLADDPVPGRQPPTSLEEAVVNMAINEDGSLTPTDFFMPWEKRDLDGMDKDLGTSGFVLLQPDVFSTASVKRIGTVAGKTGKLYFLNLDDLGGYQMGPNRKDKALQVIEMAGPVFASAGTWPFDGGYVYVTPVGHQTVAFKFGKNGNGDPVFSQAGVTAEFAAGRQGVGHSTVTSMNGQPGSGILWIVDVDGSNLRAYGTIPENGILPTYGLFNNVGQAKFSRPSFGDGRLYLTSHTGFVTAFGSPVNLPLNCSSPYDAGTINIGDAASTTITCKAKTPLTIDSIDADLAGNFNPYDFVTPKKLAINEVFTFKCNFTPQTVGPLSTNINIHTTNGGTEVFATNTPVVIRGVARSQNPIIAVQPDVLSFGEFILGSDSAGKNLQFTIQNNGESPLIITSYKVSVESSSGPFLPGPPNTAGPFTFVDLPAVNSSIGGRSSISTTVNFNATTSGYFTAYLSITTNGGSKSVGAFGTAGTSPKAKLEWQLANGTWVEYKSGVPFEFGPVPLGTQQFRTMRLSNSGGTTLTTTISKPPVSGALAAVNALGAIAEGSQIGPGKFEEASLICSPPKSQVNENPTTLKAVWTMNNNDASFGKHEIDFVCNGASTQVGPLDPDGLAYYRYLGCYQDADPARNLEELLYYSVNNTNGKCQTDCAADPRKFALAATQYEGECWCGSKVPKTKVEDTACQFLCKGDFMQYCGGDGALMSLFADSRLYNPENPPSSTITISPTISPTSGTTPITSGTPPTTTPSVPTPRPNFEYLGCANEGTDGRALAKDATASSTLTIESCQDYCTDKGYSLSGMEFSTECYCGFALEHGSTIGGATGCVMACGGNPNEICGGPGALSIYNNTELHSPKVPVTVPNFDNYFSQGCYTEGVNERALGGTTTAISNMTVGTCVNFCKQNNFRYAGIEYSTECYCGQTIATTAAKAPDSECSMLCGGDALAYCGGPGRLNVYAGPISNSTIPPSTSATPTVVLPPSTIPTTVPTATPEPGSGYVGCANEGTTGRALSKDSLASSTMTTNQCQDYCKTKGYPLSGLEFATECYCGNILENGSTIGGSTACTMPCGGNPAFVCGGPGALSIYNNTEFIPPKAPVTVPSVGTYLSQGCYTEGVAERALADHATAAPNMTVAVCVKFCQDSGSRYAGLEYSTECYCGATIATTAVKAADGDCGMLCGGDPFAYCGGSGRLNVYAAPAAGGPASNSTISVTNIGTPGRAPDTATPTVSTSPPPSTSAPTTATPSSTGAPSPWQYLGCANETDNRSLAGIAISGIMTPQTCQDFCLSNNFPLAGTEFGEQCFCGTALQNGATLNQTGCDMACSGDSSKICGGMSRLSVYNYTMYLPTMIVPSVGTYLSKGCYTEGTSMRALDGFAFANSTLTAEQCVTTCEGKNFAFAGVEYGSECYCGNSLSVQSTKVVDGQCNMPCGGNKRTYCGAGNRLVVYQKSNTTALIPKELN</sequence>
<evidence type="ECO:0000256" key="3">
    <source>
        <dbReference type="ARBA" id="ARBA00022729"/>
    </source>
</evidence>
<organism evidence="10 11">
    <name type="scientific">Discina gigas</name>
    <dbReference type="NCBI Taxonomy" id="1032678"/>
    <lineage>
        <taxon>Eukaryota</taxon>
        <taxon>Fungi</taxon>
        <taxon>Dikarya</taxon>
        <taxon>Ascomycota</taxon>
        <taxon>Pezizomycotina</taxon>
        <taxon>Pezizomycetes</taxon>
        <taxon>Pezizales</taxon>
        <taxon>Discinaceae</taxon>
        <taxon>Discina</taxon>
    </lineage>
</organism>
<name>A0ABR3GAG2_9PEZI</name>
<keyword evidence="3 8" id="KW-0732">Signal</keyword>
<feature type="compositionally biased region" description="Low complexity" evidence="7">
    <location>
        <begin position="1540"/>
        <end position="1552"/>
    </location>
</feature>
<dbReference type="PANTHER" id="PTHR24269">
    <property type="entry name" value="KREMEN PROTEIN"/>
    <property type="match status" value="1"/>
</dbReference>
<protein>
    <recommendedName>
        <fullName evidence="9">WSC domain-containing protein</fullName>
    </recommendedName>
</protein>
<accession>A0ABR3GAG2</accession>
<evidence type="ECO:0000313" key="10">
    <source>
        <dbReference type="EMBL" id="KAL0632853.1"/>
    </source>
</evidence>
<feature type="domain" description="WSC" evidence="9">
    <location>
        <begin position="1171"/>
        <end position="1264"/>
    </location>
</feature>
<evidence type="ECO:0000256" key="6">
    <source>
        <dbReference type="ARBA" id="ARBA00023180"/>
    </source>
</evidence>
<dbReference type="InterPro" id="IPR013783">
    <property type="entry name" value="Ig-like_fold"/>
</dbReference>
<feature type="compositionally biased region" description="Polar residues" evidence="7">
    <location>
        <begin position="1508"/>
        <end position="1518"/>
    </location>
</feature>
<dbReference type="Proteomes" id="UP001447188">
    <property type="component" value="Unassembled WGS sequence"/>
</dbReference>
<feature type="domain" description="WSC" evidence="9">
    <location>
        <begin position="1555"/>
        <end position="1645"/>
    </location>
</feature>
<feature type="domain" description="WSC" evidence="9">
    <location>
        <begin position="1062"/>
        <end position="1155"/>
    </location>
</feature>
<gene>
    <name evidence="10" type="ORF">Q9L58_008282</name>
</gene>
<dbReference type="InterPro" id="IPR051836">
    <property type="entry name" value="Kremen_rcpt"/>
</dbReference>
<evidence type="ECO:0000256" key="5">
    <source>
        <dbReference type="ARBA" id="ARBA00023136"/>
    </source>
</evidence>
<keyword evidence="5" id="KW-0472">Membrane</keyword>
<feature type="region of interest" description="Disordered" evidence="7">
    <location>
        <begin position="1024"/>
        <end position="1059"/>
    </location>
</feature>
<evidence type="ECO:0000256" key="2">
    <source>
        <dbReference type="ARBA" id="ARBA00022692"/>
    </source>
</evidence>
<feature type="compositionally biased region" description="Low complexity" evidence="7">
    <location>
        <begin position="1523"/>
        <end position="1533"/>
    </location>
</feature>
<feature type="domain" description="WSC" evidence="9">
    <location>
        <begin position="1408"/>
        <end position="1501"/>
    </location>
</feature>
<evidence type="ECO:0000256" key="8">
    <source>
        <dbReference type="SAM" id="SignalP"/>
    </source>
</evidence>
<evidence type="ECO:0000256" key="4">
    <source>
        <dbReference type="ARBA" id="ARBA00022989"/>
    </source>
</evidence>
<dbReference type="PROSITE" id="PS51212">
    <property type="entry name" value="WSC"/>
    <property type="match status" value="7"/>
</dbReference>
<dbReference type="Pfam" id="PF01822">
    <property type="entry name" value="WSC"/>
    <property type="match status" value="7"/>
</dbReference>
<keyword evidence="2" id="KW-0812">Transmembrane</keyword>
<evidence type="ECO:0000313" key="11">
    <source>
        <dbReference type="Proteomes" id="UP001447188"/>
    </source>
</evidence>
<dbReference type="SUPFAM" id="SSF50998">
    <property type="entry name" value="Quinoprotein alcohol dehydrogenase-like"/>
    <property type="match status" value="1"/>
</dbReference>